<evidence type="ECO:0000313" key="4">
    <source>
        <dbReference type="Proteomes" id="UP000728032"/>
    </source>
</evidence>
<comment type="function">
    <text evidence="1">Required for correct functioning of the GINS complex, a complex that plays an essential role in the initiation of DNA replication, and progression of DNA replication forks. GINS complex seems to bind preferentially to single-stranded DNA.</text>
</comment>
<protein>
    <recommendedName>
        <fullName evidence="1">DNA replication complex GINS protein PSF1</fullName>
    </recommendedName>
</protein>
<dbReference type="Gene3D" id="1.20.58.1030">
    <property type="match status" value="1"/>
</dbReference>
<dbReference type="AlphaFoldDB" id="A0A7R9M4A6"/>
<feature type="coiled-coil region" evidence="2">
    <location>
        <begin position="29"/>
        <end position="56"/>
    </location>
</feature>
<evidence type="ECO:0000256" key="1">
    <source>
        <dbReference type="RuleBase" id="RU368085"/>
    </source>
</evidence>
<keyword evidence="1" id="KW-0539">Nucleus</keyword>
<comment type="similarity">
    <text evidence="1">Belongs to the GINS1/PSF1 family.</text>
</comment>
<accession>A0A7R9M4A6</accession>
<evidence type="ECO:0000313" key="3">
    <source>
        <dbReference type="EMBL" id="CAD7653291.1"/>
    </source>
</evidence>
<dbReference type="EMBL" id="CAJPVJ010006498">
    <property type="protein sequence ID" value="CAG2170478.1"/>
    <property type="molecule type" value="Genomic_DNA"/>
</dbReference>
<organism evidence="3">
    <name type="scientific">Oppiella nova</name>
    <dbReference type="NCBI Taxonomy" id="334625"/>
    <lineage>
        <taxon>Eukaryota</taxon>
        <taxon>Metazoa</taxon>
        <taxon>Ecdysozoa</taxon>
        <taxon>Arthropoda</taxon>
        <taxon>Chelicerata</taxon>
        <taxon>Arachnida</taxon>
        <taxon>Acari</taxon>
        <taxon>Acariformes</taxon>
        <taxon>Sarcoptiformes</taxon>
        <taxon>Oribatida</taxon>
        <taxon>Brachypylina</taxon>
        <taxon>Oppioidea</taxon>
        <taxon>Oppiidae</taxon>
        <taxon>Oppiella</taxon>
    </lineage>
</organism>
<keyword evidence="2" id="KW-0175">Coiled coil</keyword>
<dbReference type="InterPro" id="IPR005339">
    <property type="entry name" value="GINS_Psf1"/>
</dbReference>
<reference evidence="3" key="1">
    <citation type="submission" date="2020-11" db="EMBL/GenBank/DDBJ databases">
        <authorList>
            <person name="Tran Van P."/>
        </authorList>
    </citation>
    <scope>NUCLEOTIDE SEQUENCE</scope>
</reference>
<comment type="subcellular location">
    <subcellularLocation>
        <location evidence="1">Nucleus</location>
    </subcellularLocation>
</comment>
<dbReference type="PANTHER" id="PTHR12914">
    <property type="entry name" value="PARTNER OF SLD5"/>
    <property type="match status" value="1"/>
</dbReference>
<evidence type="ECO:0000256" key="2">
    <source>
        <dbReference type="SAM" id="Coils"/>
    </source>
</evidence>
<dbReference type="CDD" id="cd11710">
    <property type="entry name" value="GINS_A_psf1"/>
    <property type="match status" value="1"/>
</dbReference>
<comment type="subunit">
    <text evidence="1">Component of the GINS complex.</text>
</comment>
<keyword evidence="4" id="KW-1185">Reference proteome</keyword>
<dbReference type="Proteomes" id="UP000728032">
    <property type="component" value="Unassembled WGS sequence"/>
</dbReference>
<proteinExistence type="inferred from homology"/>
<dbReference type="SUPFAM" id="SSF158573">
    <property type="entry name" value="GINS helical bundle-like"/>
    <property type="match status" value="1"/>
</dbReference>
<gene>
    <name evidence="3" type="ORF">ONB1V03_LOCUS9948</name>
</gene>
<dbReference type="GO" id="GO:0000811">
    <property type="term" value="C:GINS complex"/>
    <property type="evidence" value="ECO:0007669"/>
    <property type="project" value="UniProtKB-UniRule"/>
</dbReference>
<keyword evidence="1" id="KW-0235">DNA replication</keyword>
<sequence>MFGDRAVDLIRDLTRDSNDPMPPYCHELVDKVIDEMNELNQQIQQFVQSNDETIERTSEEYRHQLVVTQIRFSALLWNKRCLLSYHYNRVERLKRLRWQLGSALPQDITKNLSQAEMGIDLTLHQKPPKRLYIQVRCNTEYGDFELDDGTSVVLSKDSMVRTIHFMS</sequence>
<dbReference type="InterPro" id="IPR036224">
    <property type="entry name" value="GINS_bundle-like_dom_sf"/>
</dbReference>
<dbReference type="GO" id="GO:1902983">
    <property type="term" value="P:DNA strand elongation involved in mitotic DNA replication"/>
    <property type="evidence" value="ECO:0007669"/>
    <property type="project" value="TreeGrafter"/>
</dbReference>
<dbReference type="PANTHER" id="PTHR12914:SF2">
    <property type="entry name" value="DNA REPLICATION COMPLEX GINS PROTEIN PSF1"/>
    <property type="match status" value="1"/>
</dbReference>
<dbReference type="EMBL" id="OC921323">
    <property type="protein sequence ID" value="CAD7653291.1"/>
    <property type="molecule type" value="Genomic_DNA"/>
</dbReference>
<dbReference type="OrthoDB" id="10252587at2759"/>
<name>A0A7R9M4A6_9ACAR</name>